<keyword evidence="2" id="KW-1185">Reference proteome</keyword>
<dbReference type="PANTHER" id="PTHR22899:SF0">
    <property type="entry name" value="F-BOX ASSOCIATED DOMAIN-CONTAINING PROTEIN-RELATED"/>
    <property type="match status" value="1"/>
</dbReference>
<dbReference type="WBParaSite" id="Csp11.Scaffold572.g4314.t2">
    <property type="protein sequence ID" value="Csp11.Scaffold572.g4314.t2"/>
    <property type="gene ID" value="Csp11.Scaffold572.g4314"/>
</dbReference>
<dbReference type="InterPro" id="IPR001810">
    <property type="entry name" value="F-box_dom"/>
</dbReference>
<dbReference type="PANTHER" id="PTHR22899">
    <property type="entry name" value="CYCLIN-RELATED F-BOX FAMILY"/>
    <property type="match status" value="1"/>
</dbReference>
<organism evidence="2 3">
    <name type="scientific">Caenorhabditis tropicalis</name>
    <dbReference type="NCBI Taxonomy" id="1561998"/>
    <lineage>
        <taxon>Eukaryota</taxon>
        <taxon>Metazoa</taxon>
        <taxon>Ecdysozoa</taxon>
        <taxon>Nematoda</taxon>
        <taxon>Chromadorea</taxon>
        <taxon>Rhabditida</taxon>
        <taxon>Rhabditina</taxon>
        <taxon>Rhabditomorpha</taxon>
        <taxon>Rhabditoidea</taxon>
        <taxon>Rhabditidae</taxon>
        <taxon>Peloderinae</taxon>
        <taxon>Caenorhabditis</taxon>
    </lineage>
</organism>
<feature type="domain" description="F-box" evidence="1">
    <location>
        <begin position="2"/>
        <end position="51"/>
    </location>
</feature>
<protein>
    <submittedName>
        <fullName evidence="3">F-box domain-containing protein</fullName>
    </submittedName>
</protein>
<sequence length="334" mass="39610">MSIPLQKLPYLAQKEVLSTMEMKEIFIFATLSKKNERLVKTCLNTKEFQLTIFPDDDYWVIKLKCLRYPGYDPEFDSEECRQNGLFLGKTVNEVLEFIVKVFQKLKIHIHNEDNIEKFPIYSRFFKSIGVKIDKVFVDRCKQGELQDILKAFKGVLEVKISSCKLEEGIQFDKTICYHFESIEITTSRYMDIKWRSDLLISLIDCRKVLLLLQIHPRPEAKFLPTEDLEAFLKRWVAGSKMEHFRTQAFDLINFPYIFESLGEVIPVRAANFFDGYREWYLDDLPKHFTKNMYFSKHEFKEDQCFLIQQKNNGPKAIVYVKYNSVNLETDFELI</sequence>
<name>A0A1I7TBH5_9PELO</name>
<dbReference type="AlphaFoldDB" id="A0A1I7TBH5"/>
<dbReference type="InterPro" id="IPR053222">
    <property type="entry name" value="Zygotic_Embryogenesis-Asso"/>
</dbReference>
<accession>A0A1I7TBH5</accession>
<evidence type="ECO:0000259" key="1">
    <source>
        <dbReference type="PROSITE" id="PS50181"/>
    </source>
</evidence>
<evidence type="ECO:0000313" key="3">
    <source>
        <dbReference type="WBParaSite" id="Csp11.Scaffold572.g4314.t2"/>
    </source>
</evidence>
<dbReference type="Proteomes" id="UP000095282">
    <property type="component" value="Unplaced"/>
</dbReference>
<dbReference type="PROSITE" id="PS50181">
    <property type="entry name" value="FBOX"/>
    <property type="match status" value="1"/>
</dbReference>
<evidence type="ECO:0000313" key="2">
    <source>
        <dbReference type="Proteomes" id="UP000095282"/>
    </source>
</evidence>
<reference evidence="3" key="1">
    <citation type="submission" date="2016-11" db="UniProtKB">
        <authorList>
            <consortium name="WormBaseParasite"/>
        </authorList>
    </citation>
    <scope>IDENTIFICATION</scope>
</reference>
<proteinExistence type="predicted"/>